<reference evidence="3 4" key="1">
    <citation type="submission" date="2020-04" db="EMBL/GenBank/DDBJ databases">
        <title>Knoellia sp. isolate from air conditioner.</title>
        <authorList>
            <person name="Chea S."/>
            <person name="Kim D.-U."/>
        </authorList>
    </citation>
    <scope>NUCLEOTIDE SEQUENCE [LARGE SCALE GENOMIC DNA]</scope>
    <source>
        <strain evidence="3 4">DB2414S</strain>
    </source>
</reference>
<keyword evidence="2" id="KW-1133">Transmembrane helix</keyword>
<dbReference type="AlphaFoldDB" id="A0A849HQH4"/>
<accession>A0A849HQH4</accession>
<gene>
    <name evidence="3" type="ORF">HJG52_12575</name>
</gene>
<feature type="transmembrane region" description="Helical" evidence="2">
    <location>
        <begin position="36"/>
        <end position="56"/>
    </location>
</feature>
<evidence type="ECO:0000313" key="4">
    <source>
        <dbReference type="Proteomes" id="UP000588586"/>
    </source>
</evidence>
<sequence length="159" mass="16155">MTTRPQTAPPTDGPTTGTTGATGAAGATTEPATKPLPIWSTLAATTGAALVAWFPLSRFVDLEVAAGDSTRIVGGASVGISALVIALAALGFATVVRRRARRPRRVFTVTGAVVLVLSLVSPLAQAVTTDAALSLLTLHVVVGAVVLGLVPRRLPSLRR</sequence>
<dbReference type="Pfam" id="PF19545">
    <property type="entry name" value="DUF6069"/>
    <property type="match status" value="1"/>
</dbReference>
<dbReference type="RefSeq" id="WP_171243887.1">
    <property type="nucleotide sequence ID" value="NZ_JABEPQ010000002.1"/>
</dbReference>
<evidence type="ECO:0000256" key="1">
    <source>
        <dbReference type="SAM" id="MobiDB-lite"/>
    </source>
</evidence>
<feature type="transmembrane region" description="Helical" evidence="2">
    <location>
        <begin position="131"/>
        <end position="150"/>
    </location>
</feature>
<name>A0A849HQH4_9MICO</name>
<organism evidence="3 4">
    <name type="scientific">Knoellia koreensis</name>
    <dbReference type="NCBI Taxonomy" id="2730921"/>
    <lineage>
        <taxon>Bacteria</taxon>
        <taxon>Bacillati</taxon>
        <taxon>Actinomycetota</taxon>
        <taxon>Actinomycetes</taxon>
        <taxon>Micrococcales</taxon>
        <taxon>Intrasporangiaceae</taxon>
        <taxon>Knoellia</taxon>
    </lineage>
</organism>
<feature type="transmembrane region" description="Helical" evidence="2">
    <location>
        <begin position="76"/>
        <end position="94"/>
    </location>
</feature>
<protein>
    <submittedName>
        <fullName evidence="3">Uncharacterized protein</fullName>
    </submittedName>
</protein>
<evidence type="ECO:0000313" key="3">
    <source>
        <dbReference type="EMBL" id="NNM46837.1"/>
    </source>
</evidence>
<feature type="compositionally biased region" description="Low complexity" evidence="1">
    <location>
        <begin position="13"/>
        <end position="32"/>
    </location>
</feature>
<keyword evidence="2" id="KW-0472">Membrane</keyword>
<dbReference type="EMBL" id="JABEPQ010000002">
    <property type="protein sequence ID" value="NNM46837.1"/>
    <property type="molecule type" value="Genomic_DNA"/>
</dbReference>
<evidence type="ECO:0000256" key="2">
    <source>
        <dbReference type="SAM" id="Phobius"/>
    </source>
</evidence>
<keyword evidence="2" id="KW-0812">Transmembrane</keyword>
<keyword evidence="4" id="KW-1185">Reference proteome</keyword>
<dbReference type="InterPro" id="IPR045713">
    <property type="entry name" value="DUF6069"/>
</dbReference>
<dbReference type="Proteomes" id="UP000588586">
    <property type="component" value="Unassembled WGS sequence"/>
</dbReference>
<feature type="transmembrane region" description="Helical" evidence="2">
    <location>
        <begin position="106"/>
        <end position="125"/>
    </location>
</feature>
<feature type="region of interest" description="Disordered" evidence="1">
    <location>
        <begin position="1"/>
        <end position="32"/>
    </location>
</feature>
<proteinExistence type="predicted"/>
<comment type="caution">
    <text evidence="3">The sequence shown here is derived from an EMBL/GenBank/DDBJ whole genome shotgun (WGS) entry which is preliminary data.</text>
</comment>